<feature type="non-terminal residue" evidence="2">
    <location>
        <position position="438"/>
    </location>
</feature>
<feature type="domain" description="MULE transposase" evidence="1">
    <location>
        <begin position="96"/>
        <end position="129"/>
    </location>
</feature>
<gene>
    <name evidence="2" type="ORF">GMARGA_LOCUS25247</name>
</gene>
<dbReference type="Pfam" id="PF10551">
    <property type="entry name" value="MULE"/>
    <property type="match status" value="1"/>
</dbReference>
<keyword evidence="3" id="KW-1185">Reference proteome</keyword>
<accession>A0ABN7W1N7</accession>
<dbReference type="EMBL" id="CAJVQB010027732">
    <property type="protein sequence ID" value="CAG8811056.1"/>
    <property type="molecule type" value="Genomic_DNA"/>
</dbReference>
<evidence type="ECO:0000313" key="3">
    <source>
        <dbReference type="Proteomes" id="UP000789901"/>
    </source>
</evidence>
<comment type="caution">
    <text evidence="2">The sequence shown here is derived from an EMBL/GenBank/DDBJ whole genome shotgun (WGS) entry which is preliminary data.</text>
</comment>
<evidence type="ECO:0000313" key="2">
    <source>
        <dbReference type="EMBL" id="CAG8811056.1"/>
    </source>
</evidence>
<name>A0ABN7W1N7_GIGMA</name>
<organism evidence="2 3">
    <name type="scientific">Gigaspora margarita</name>
    <dbReference type="NCBI Taxonomy" id="4874"/>
    <lineage>
        <taxon>Eukaryota</taxon>
        <taxon>Fungi</taxon>
        <taxon>Fungi incertae sedis</taxon>
        <taxon>Mucoromycota</taxon>
        <taxon>Glomeromycotina</taxon>
        <taxon>Glomeromycetes</taxon>
        <taxon>Diversisporales</taxon>
        <taxon>Gigasporaceae</taxon>
        <taxon>Gigaspora</taxon>
    </lineage>
</organism>
<proteinExistence type="predicted"/>
<evidence type="ECO:0000259" key="1">
    <source>
        <dbReference type="Pfam" id="PF10551"/>
    </source>
</evidence>
<dbReference type="Proteomes" id="UP000789901">
    <property type="component" value="Unassembled WGS sequence"/>
</dbReference>
<dbReference type="PANTHER" id="PTHR47718">
    <property type="entry name" value="OS01G0519700 PROTEIN"/>
    <property type="match status" value="1"/>
</dbReference>
<reference evidence="2 3" key="1">
    <citation type="submission" date="2021-06" db="EMBL/GenBank/DDBJ databases">
        <authorList>
            <person name="Kallberg Y."/>
            <person name="Tangrot J."/>
            <person name="Rosling A."/>
        </authorList>
    </citation>
    <scope>NUCLEOTIDE SEQUENCE [LARGE SCALE GENOMIC DNA]</scope>
    <source>
        <strain evidence="2 3">120-4 pot B 10/14</strain>
    </source>
</reference>
<dbReference type="InterPro" id="IPR018289">
    <property type="entry name" value="MULE_transposase_dom"/>
</dbReference>
<sequence>MYKLDKDDLGLLQDLTEIELLLKTLCNDESIVRNIVLQNVYNDEQDQDSAFIQAIFWAYRDSIAKFLVEKAVLIIDATYKMNRFSMPLVAIWDAQVKSIITDRELALIKAISNIFSSTKHQLCTWHIFKTIKNKLRKNVDIGEFVKAVQKLTYRDFLESQIEQEIDMFNINLDIKSSQYIESLHSKLKGVKNQVVLVDRMFTILWKQMKEHLQKLAYEIFIHQNRHSHDKSDTGLEQLKLQKDLVKSGDYEVFETDNCVYNIMRIDDTSQIHIVHFGAPTWKNTRTATNADKNKKYNLSLKKTHIGQKSKISINNAENCNNDNIEVPKIKRACDGYCEFQSLAIAIFKEEKKWQDIKIAMKKYLNKQEEIYDNILGYDIKRLIAILLYLEPKYPYDYWFYTPEYAQLASNIFNMPVVAFGTDPTSSILFLPFDQKPGC</sequence>
<protein>
    <submittedName>
        <fullName evidence="2">31292_t:CDS:1</fullName>
    </submittedName>
</protein>
<dbReference type="PANTHER" id="PTHR47718:SF7">
    <property type="entry name" value="PROTEIN FAR1-RELATED SEQUENCE"/>
    <property type="match status" value="1"/>
</dbReference>